<dbReference type="EMBL" id="JAFIMR010000006">
    <property type="protein sequence ID" value="KAI1877679.1"/>
    <property type="molecule type" value="Genomic_DNA"/>
</dbReference>
<gene>
    <name evidence="6" type="ORF">JX265_003687</name>
</gene>
<proteinExistence type="predicted"/>
<dbReference type="SUPFAM" id="SSF144232">
    <property type="entry name" value="HIT/MYND zinc finger-like"/>
    <property type="match status" value="1"/>
</dbReference>
<dbReference type="GO" id="GO:0008270">
    <property type="term" value="F:zinc ion binding"/>
    <property type="evidence" value="ECO:0007669"/>
    <property type="project" value="UniProtKB-KW"/>
</dbReference>
<comment type="caution">
    <text evidence="6">The sequence shown here is derived from an EMBL/GenBank/DDBJ whole genome shotgun (WGS) entry which is preliminary data.</text>
</comment>
<evidence type="ECO:0000256" key="2">
    <source>
        <dbReference type="ARBA" id="ARBA00022771"/>
    </source>
</evidence>
<feature type="domain" description="MYND-type" evidence="5">
    <location>
        <begin position="149"/>
        <end position="195"/>
    </location>
</feature>
<accession>A0A9P9WSX5</accession>
<sequence>MEPHPDTVDQLFDLLPDPQIHLDLGEREELPQKYCDGMYTFFASLTHHNWPDGDLNHLRDHVKWQSANSIMDLQMFCSQLARCGLTRPLSIDAGAKKERQLAYWAWIAKGRRDEECPLKAATRLSGNYEAEEPVQHNLLPEGSVVPALCAACGSPDATKKCKGCLIKHGDHITAATVYCNAACQTLHWKTHKAACKIRKQMYHATYLLAEIYRQQLRSTNIVNSVSVSEENGIITIEECDPKLDFRGKTFFQPVPNSSNLSDTHLEAVLTFGWCHNLVHEVDPLLDLLIKPLCKTLEEVTVVPKNAHTTVCRLEHMGIYRYNGMWLHKVIRATLKSGDQIAVDLTGAQYGWCEVATPWEAYCKHRVHSVTQSITFDVGAPSLNPDMFRHRMEYLVTEARRNLALHVTQFLIAWMASKNMATVRGLLKMTTREFEVASEEVVSHAKDIFEELRKAYLQDPQYRH</sequence>
<evidence type="ECO:0000256" key="1">
    <source>
        <dbReference type="ARBA" id="ARBA00022723"/>
    </source>
</evidence>
<reference evidence="6" key="1">
    <citation type="submission" date="2021-03" db="EMBL/GenBank/DDBJ databases">
        <title>Revisited historic fungal species revealed as producer of novel bioactive compounds through whole genome sequencing and comparative genomics.</title>
        <authorList>
            <person name="Vignolle G.A."/>
            <person name="Hochenegger N."/>
            <person name="Mach R.L."/>
            <person name="Mach-Aigner A.R."/>
            <person name="Javad Rahimi M."/>
            <person name="Salim K.A."/>
            <person name="Chan C.M."/>
            <person name="Lim L.B.L."/>
            <person name="Cai F."/>
            <person name="Druzhinina I.S."/>
            <person name="U'Ren J.M."/>
            <person name="Derntl C."/>
        </authorList>
    </citation>
    <scope>NUCLEOTIDE SEQUENCE</scope>
    <source>
        <strain evidence="6">TUCIM 5799</strain>
    </source>
</reference>
<dbReference type="InterPro" id="IPR002893">
    <property type="entry name" value="Znf_MYND"/>
</dbReference>
<dbReference type="PROSITE" id="PS50865">
    <property type="entry name" value="ZF_MYND_2"/>
    <property type="match status" value="1"/>
</dbReference>
<evidence type="ECO:0000313" key="7">
    <source>
        <dbReference type="Proteomes" id="UP000829685"/>
    </source>
</evidence>
<name>A0A9P9WSX5_9PEZI</name>
<evidence type="ECO:0000256" key="4">
    <source>
        <dbReference type="PROSITE-ProRule" id="PRU00134"/>
    </source>
</evidence>
<protein>
    <recommendedName>
        <fullName evidence="5">MYND-type domain-containing protein</fullName>
    </recommendedName>
</protein>
<keyword evidence="1" id="KW-0479">Metal-binding</keyword>
<organism evidence="6 7">
    <name type="scientific">Neoarthrinium moseri</name>
    <dbReference type="NCBI Taxonomy" id="1658444"/>
    <lineage>
        <taxon>Eukaryota</taxon>
        <taxon>Fungi</taxon>
        <taxon>Dikarya</taxon>
        <taxon>Ascomycota</taxon>
        <taxon>Pezizomycotina</taxon>
        <taxon>Sordariomycetes</taxon>
        <taxon>Xylariomycetidae</taxon>
        <taxon>Amphisphaeriales</taxon>
        <taxon>Apiosporaceae</taxon>
        <taxon>Neoarthrinium</taxon>
    </lineage>
</organism>
<keyword evidence="3" id="KW-0862">Zinc</keyword>
<evidence type="ECO:0000256" key="3">
    <source>
        <dbReference type="ARBA" id="ARBA00022833"/>
    </source>
</evidence>
<dbReference type="AlphaFoldDB" id="A0A9P9WSX5"/>
<dbReference type="Pfam" id="PF01753">
    <property type="entry name" value="zf-MYND"/>
    <property type="match status" value="1"/>
</dbReference>
<dbReference type="Proteomes" id="UP000829685">
    <property type="component" value="Unassembled WGS sequence"/>
</dbReference>
<evidence type="ECO:0000259" key="5">
    <source>
        <dbReference type="PROSITE" id="PS50865"/>
    </source>
</evidence>
<evidence type="ECO:0000313" key="6">
    <source>
        <dbReference type="EMBL" id="KAI1877679.1"/>
    </source>
</evidence>
<dbReference type="Gene3D" id="6.10.140.2220">
    <property type="match status" value="1"/>
</dbReference>
<keyword evidence="7" id="KW-1185">Reference proteome</keyword>
<keyword evidence="2 4" id="KW-0863">Zinc-finger</keyword>